<comment type="caution">
    <text evidence="3">The sequence shown here is derived from an EMBL/GenBank/DDBJ whole genome shotgun (WGS) entry which is preliminary data.</text>
</comment>
<protein>
    <submittedName>
        <fullName evidence="3">ABC transporter substrate-binding protein</fullName>
    </submittedName>
</protein>
<evidence type="ECO:0000256" key="1">
    <source>
        <dbReference type="ARBA" id="ARBA00008520"/>
    </source>
</evidence>
<dbReference type="EMBL" id="BIFR01000001">
    <property type="protein sequence ID" value="GCE13625.1"/>
    <property type="molecule type" value="Genomic_DNA"/>
</dbReference>
<evidence type="ECO:0000256" key="2">
    <source>
        <dbReference type="ARBA" id="ARBA00022448"/>
    </source>
</evidence>
<dbReference type="SUPFAM" id="SSF53850">
    <property type="entry name" value="Periplasmic binding protein-like II"/>
    <property type="match status" value="1"/>
</dbReference>
<reference evidence="4" key="1">
    <citation type="submission" date="2018-12" db="EMBL/GenBank/DDBJ databases">
        <title>Tengunoibacter tsumagoiensis gen. nov., sp. nov., Dictyobacter kobayashii sp. nov., D. alpinus sp. nov., and D. joshuensis sp. nov. and description of Dictyobacteraceae fam. nov. within the order Ktedonobacterales isolated from Tengu-no-mugimeshi.</title>
        <authorList>
            <person name="Wang C.M."/>
            <person name="Zheng Y."/>
            <person name="Sakai Y."/>
            <person name="Toyoda A."/>
            <person name="Minakuchi Y."/>
            <person name="Abe K."/>
            <person name="Yokota A."/>
            <person name="Yabe S."/>
        </authorList>
    </citation>
    <scope>NUCLEOTIDE SEQUENCE [LARGE SCALE GENOMIC DNA]</scope>
    <source>
        <strain evidence="4">Uno3</strain>
    </source>
</reference>
<dbReference type="InterPro" id="IPR006311">
    <property type="entry name" value="TAT_signal"/>
</dbReference>
<dbReference type="PROSITE" id="PS51318">
    <property type="entry name" value="TAT"/>
    <property type="match status" value="1"/>
</dbReference>
<name>A0A402A3L3_9CHLR</name>
<organism evidence="3 4">
    <name type="scientific">Tengunoibacter tsumagoiensis</name>
    <dbReference type="NCBI Taxonomy" id="2014871"/>
    <lineage>
        <taxon>Bacteria</taxon>
        <taxon>Bacillati</taxon>
        <taxon>Chloroflexota</taxon>
        <taxon>Ktedonobacteria</taxon>
        <taxon>Ktedonobacterales</taxon>
        <taxon>Dictyobacteraceae</taxon>
        <taxon>Tengunoibacter</taxon>
    </lineage>
</organism>
<dbReference type="Proteomes" id="UP000287352">
    <property type="component" value="Unassembled WGS sequence"/>
</dbReference>
<sequence>MQIFDRRKRQKLDQLVDEYAASPSMPRREFLQRAAATGLSLSAASALLAACGGSANVDKVGVLTQWSGEELASFRAICDAFKAKNNISIDIESTRDVNAVLSTRVKGNNAPDISGMPGIPAFQDFAAKGKLVQLDKFFDMNKIKQNYTADWIKLASHNGNLYGVLPKSNTKATIWYNPTQFQAVGGTVPQTWDELIAVSDKIAGQGKYPWSMGVESSASSGWPATDWIAEIYINKNGPDMYDKWVAHKIPWTDSSIKESFKLFGQIVTGNHYINGAPQSILATNFQDASYQPFTNPAQSYMYYLGDFTAGFITSQYKDLKPGSDFNFFPFPSINPAYKGAVTGGADIMAAFKDNDATRKFMEYLSSAEAQTIWVKRGGATSVNKEVKLDDYPNDVLRQSAQQMVNASSVRVGAGDLVPASLQTAYWKAMLAYIGDTKQLDSILASLETTAGQAYES</sequence>
<dbReference type="RefSeq" id="WP_161975562.1">
    <property type="nucleotide sequence ID" value="NZ_BIFR01000001.1"/>
</dbReference>
<dbReference type="PANTHER" id="PTHR43649">
    <property type="entry name" value="ARABINOSE-BINDING PROTEIN-RELATED"/>
    <property type="match status" value="1"/>
</dbReference>
<comment type="similarity">
    <text evidence="1">Belongs to the bacterial solute-binding protein 1 family.</text>
</comment>
<dbReference type="InterPro" id="IPR050490">
    <property type="entry name" value="Bact_solute-bd_prot1"/>
</dbReference>
<dbReference type="Pfam" id="PF01547">
    <property type="entry name" value="SBP_bac_1"/>
    <property type="match status" value="1"/>
</dbReference>
<evidence type="ECO:0000313" key="4">
    <source>
        <dbReference type="Proteomes" id="UP000287352"/>
    </source>
</evidence>
<dbReference type="PANTHER" id="PTHR43649:SF29">
    <property type="entry name" value="OSMOPROTECTIVE COMPOUNDS-BINDING PROTEIN GGTB"/>
    <property type="match status" value="1"/>
</dbReference>
<dbReference type="InterPro" id="IPR006059">
    <property type="entry name" value="SBP"/>
</dbReference>
<accession>A0A402A3L3</accession>
<evidence type="ECO:0000313" key="3">
    <source>
        <dbReference type="EMBL" id="GCE13625.1"/>
    </source>
</evidence>
<keyword evidence="4" id="KW-1185">Reference proteome</keyword>
<keyword evidence="2" id="KW-0813">Transport</keyword>
<dbReference type="AlphaFoldDB" id="A0A402A3L3"/>
<proteinExistence type="inferred from homology"/>
<gene>
    <name evidence="3" type="ORF">KTT_34840</name>
</gene>
<dbReference type="Gene3D" id="3.40.190.10">
    <property type="entry name" value="Periplasmic binding protein-like II"/>
    <property type="match status" value="2"/>
</dbReference>